<organism evidence="2 3">
    <name type="scientific">Diaporthe eres</name>
    <name type="common">Phomopsis oblonga</name>
    <dbReference type="NCBI Taxonomy" id="83184"/>
    <lineage>
        <taxon>Eukaryota</taxon>
        <taxon>Fungi</taxon>
        <taxon>Dikarya</taxon>
        <taxon>Ascomycota</taxon>
        <taxon>Pezizomycotina</taxon>
        <taxon>Sordariomycetes</taxon>
        <taxon>Sordariomycetidae</taxon>
        <taxon>Diaporthales</taxon>
        <taxon>Diaporthaceae</taxon>
        <taxon>Diaporthe</taxon>
        <taxon>Diaporthe eres species complex</taxon>
    </lineage>
</organism>
<evidence type="ECO:0000313" key="3">
    <source>
        <dbReference type="Proteomes" id="UP001430848"/>
    </source>
</evidence>
<feature type="compositionally biased region" description="Acidic residues" evidence="1">
    <location>
        <begin position="274"/>
        <end position="287"/>
    </location>
</feature>
<feature type="region of interest" description="Disordered" evidence="1">
    <location>
        <begin position="1"/>
        <end position="20"/>
    </location>
</feature>
<name>A0ABR1NZ78_DIAER</name>
<comment type="caution">
    <text evidence="2">The sequence shown here is derived from an EMBL/GenBank/DDBJ whole genome shotgun (WGS) entry which is preliminary data.</text>
</comment>
<gene>
    <name evidence="2" type="ORF">SLS63_009662</name>
</gene>
<evidence type="ECO:0000256" key="1">
    <source>
        <dbReference type="SAM" id="MobiDB-lite"/>
    </source>
</evidence>
<proteinExistence type="predicted"/>
<sequence>MDNTPNEVRNGILPKDHPVRSQHTELCPGVLEKYRDIRTTLDIQVLQFDFQLLHGYHAASPGSAAFKTRLIEMVAVAIHQIAVYLYRLDLNLGGHQDYFTWEAPKDDIVFYQNYPDGKLPSLFFHKHYRDYDQYPDGPDAIFFHSYAENITYRIWRLLDTQKKLLLDFLLSGDDVNGVTNSALNPFPILPDRNNLTRIDPEEPIYKTGIYRDLWERKPLGDRAVDPRMHCCAFNTMGYPSWADFKRSLERALTRRYEIDDRREKEIEAEMEEEELAAMSEQQEEDGGEVARVLKADK</sequence>
<keyword evidence="3" id="KW-1185">Reference proteome</keyword>
<evidence type="ECO:0000313" key="2">
    <source>
        <dbReference type="EMBL" id="KAK7720879.1"/>
    </source>
</evidence>
<reference evidence="2 3" key="1">
    <citation type="submission" date="2024-02" db="EMBL/GenBank/DDBJ databases">
        <title>De novo assembly and annotation of 12 fungi associated with fruit tree decline syndrome in Ontario, Canada.</title>
        <authorList>
            <person name="Sulman M."/>
            <person name="Ellouze W."/>
            <person name="Ilyukhin E."/>
        </authorList>
    </citation>
    <scope>NUCLEOTIDE SEQUENCE [LARGE SCALE GENOMIC DNA]</scope>
    <source>
        <strain evidence="2 3">M169</strain>
    </source>
</reference>
<accession>A0ABR1NZ78</accession>
<protein>
    <submittedName>
        <fullName evidence="2">Uncharacterized protein</fullName>
    </submittedName>
</protein>
<dbReference type="Proteomes" id="UP001430848">
    <property type="component" value="Unassembled WGS sequence"/>
</dbReference>
<dbReference type="EMBL" id="JAKNSF020000072">
    <property type="protein sequence ID" value="KAK7720879.1"/>
    <property type="molecule type" value="Genomic_DNA"/>
</dbReference>
<feature type="region of interest" description="Disordered" evidence="1">
    <location>
        <begin position="274"/>
        <end position="297"/>
    </location>
</feature>